<dbReference type="Pfam" id="PF04965">
    <property type="entry name" value="GPW_gp25"/>
    <property type="match status" value="1"/>
</dbReference>
<dbReference type="InterPro" id="IPR053176">
    <property type="entry name" value="T6SS_TssE1-like"/>
</dbReference>
<feature type="region of interest" description="Disordered" evidence="1">
    <location>
        <begin position="1"/>
        <end position="30"/>
    </location>
</feature>
<dbReference type="NCBIfam" id="TIGR03357">
    <property type="entry name" value="VI_zyme"/>
    <property type="match status" value="1"/>
</dbReference>
<evidence type="ECO:0000259" key="2">
    <source>
        <dbReference type="Pfam" id="PF04965"/>
    </source>
</evidence>
<dbReference type="SUPFAM" id="SSF160719">
    <property type="entry name" value="gpW/gp25-like"/>
    <property type="match status" value="1"/>
</dbReference>
<feature type="compositionally biased region" description="Basic and acidic residues" evidence="1">
    <location>
        <begin position="1"/>
        <end position="10"/>
    </location>
</feature>
<dbReference type="AlphaFoldDB" id="A0A3B1CWT5"/>
<organism evidence="3">
    <name type="scientific">hydrothermal vent metagenome</name>
    <dbReference type="NCBI Taxonomy" id="652676"/>
    <lineage>
        <taxon>unclassified sequences</taxon>
        <taxon>metagenomes</taxon>
        <taxon>ecological metagenomes</taxon>
    </lineage>
</organism>
<dbReference type="PANTHER" id="PTHR38595">
    <property type="entry name" value="CYTOPLASMIC PROTEIN-RELATED"/>
    <property type="match status" value="1"/>
</dbReference>
<dbReference type="InterPro" id="IPR007048">
    <property type="entry name" value="IraD/Gp25-like"/>
</dbReference>
<protein>
    <submittedName>
        <fullName evidence="3">Uncharacterized protein ImpF</fullName>
    </submittedName>
</protein>
<reference evidence="3" key="1">
    <citation type="submission" date="2018-06" db="EMBL/GenBank/DDBJ databases">
        <authorList>
            <person name="Zhirakovskaya E."/>
        </authorList>
    </citation>
    <scope>NUCLEOTIDE SEQUENCE</scope>
</reference>
<accession>A0A3B1CWT5</accession>
<feature type="compositionally biased region" description="Basic and acidic residues" evidence="1">
    <location>
        <begin position="17"/>
        <end position="30"/>
    </location>
</feature>
<dbReference type="EMBL" id="UOGF01000099">
    <property type="protein sequence ID" value="VAX32892.1"/>
    <property type="molecule type" value="Genomic_DNA"/>
</dbReference>
<proteinExistence type="predicted"/>
<dbReference type="InterPro" id="IPR017737">
    <property type="entry name" value="TssE1-like"/>
</dbReference>
<name>A0A3B1CWT5_9ZZZZ</name>
<evidence type="ECO:0000313" key="3">
    <source>
        <dbReference type="EMBL" id="VAX32892.1"/>
    </source>
</evidence>
<gene>
    <name evidence="3" type="ORF">MNBD_NITROSPIRAE01-1389</name>
</gene>
<sequence>MAELTQRERLQPSLLDRLTDDEPDKKKEPPEKRVIPMRKLREIVLRDLTWLLNSGNLSGILDLEHHPFVAQSVLNYGMPDFSGFTVSSLNQIEIERYILKVIRGFEPRILPKSLRVHVVSTEDQMNHNAITLEIKGELWAQPLPLHLYLRTEIDLEGGDVRVIES</sequence>
<evidence type="ECO:0000256" key="1">
    <source>
        <dbReference type="SAM" id="MobiDB-lite"/>
    </source>
</evidence>
<feature type="domain" description="IraD/Gp25-like" evidence="2">
    <location>
        <begin position="39"/>
        <end position="142"/>
    </location>
</feature>
<dbReference type="PANTHER" id="PTHR38595:SF1">
    <property type="entry name" value="TYPE VI SECRETION SYSTEM COMPONENT TSSE1"/>
    <property type="match status" value="1"/>
</dbReference>